<sequence length="119" mass="13191">MTGGFNKHSNTYPANSTIKAFPSNHSSRPTTTQSKPVKKTCQRTQTHEKPSHLGKSQLDWTCQGMVQIIDRWMHRSHFPTTSFLLCNATMSAPTFYSTPCLAAGCFKQRRGRAGLAGSD</sequence>
<dbReference type="KEGG" id="ncr:NCU16558"/>
<accession>V5INH5</accession>
<dbReference type="InParanoid" id="V5INH5"/>
<dbReference type="GeneID" id="23569528"/>
<proteinExistence type="predicted"/>
<protein>
    <submittedName>
        <fullName evidence="2">Uncharacterized protein</fullName>
    </submittedName>
</protein>
<dbReference type="EMBL" id="CM002237">
    <property type="protein sequence ID" value="ESA43607.1"/>
    <property type="molecule type" value="Genomic_DNA"/>
</dbReference>
<evidence type="ECO:0000313" key="3">
    <source>
        <dbReference type="Proteomes" id="UP000001805"/>
    </source>
</evidence>
<organism evidence="2 3">
    <name type="scientific">Neurospora crassa (strain ATCC 24698 / 74-OR23-1A / CBS 708.71 / DSM 1257 / FGSC 987)</name>
    <dbReference type="NCBI Taxonomy" id="367110"/>
    <lineage>
        <taxon>Eukaryota</taxon>
        <taxon>Fungi</taxon>
        <taxon>Dikarya</taxon>
        <taxon>Ascomycota</taxon>
        <taxon>Pezizomycotina</taxon>
        <taxon>Sordariomycetes</taxon>
        <taxon>Sordariomycetidae</taxon>
        <taxon>Sordariales</taxon>
        <taxon>Sordariaceae</taxon>
        <taxon>Neurospora</taxon>
    </lineage>
</organism>
<dbReference type="VEuPathDB" id="FungiDB:NCU16558"/>
<gene>
    <name evidence="2" type="ORF">NCU16558</name>
</gene>
<dbReference type="AlphaFoldDB" id="V5INH5"/>
<feature type="region of interest" description="Disordered" evidence="1">
    <location>
        <begin position="1"/>
        <end position="55"/>
    </location>
</feature>
<dbReference type="RefSeq" id="XP_011393694.1">
    <property type="nucleotide sequence ID" value="XM_011395392.1"/>
</dbReference>
<evidence type="ECO:0000256" key="1">
    <source>
        <dbReference type="SAM" id="MobiDB-lite"/>
    </source>
</evidence>
<dbReference type="Proteomes" id="UP000001805">
    <property type="component" value="Chromosome 6, Linkage Group II"/>
</dbReference>
<name>V5INH5_NEUCR</name>
<feature type="compositionally biased region" description="Polar residues" evidence="1">
    <location>
        <begin position="7"/>
        <end position="35"/>
    </location>
</feature>
<reference evidence="2 3" key="1">
    <citation type="journal article" date="2003" name="Nature">
        <title>The genome sequence of the filamentous fungus Neurospora crassa.</title>
        <authorList>
            <person name="Galagan J.E."/>
            <person name="Calvo S.E."/>
            <person name="Borkovich K.A."/>
            <person name="Selker E.U."/>
            <person name="Read N.D."/>
            <person name="Jaffe D."/>
            <person name="FitzHugh W."/>
            <person name="Ma L.J."/>
            <person name="Smirnov S."/>
            <person name="Purcell S."/>
            <person name="Rehman B."/>
            <person name="Elkins T."/>
            <person name="Engels R."/>
            <person name="Wang S."/>
            <person name="Nielsen C.B."/>
            <person name="Butler J."/>
            <person name="Endrizzi M."/>
            <person name="Qui D."/>
            <person name="Ianakiev P."/>
            <person name="Bell-Pedersen D."/>
            <person name="Nelson M.A."/>
            <person name="Werner-Washburne M."/>
            <person name="Selitrennikoff C.P."/>
            <person name="Kinsey J.A."/>
            <person name="Braun E.L."/>
            <person name="Zelter A."/>
            <person name="Schulte U."/>
            <person name="Kothe G.O."/>
            <person name="Jedd G."/>
            <person name="Mewes W."/>
            <person name="Staben C."/>
            <person name="Marcotte E."/>
            <person name="Greenberg D."/>
            <person name="Roy A."/>
            <person name="Foley K."/>
            <person name="Naylor J."/>
            <person name="Stange-Thomann N."/>
            <person name="Barrett R."/>
            <person name="Gnerre S."/>
            <person name="Kamal M."/>
            <person name="Kamvysselis M."/>
            <person name="Mauceli E."/>
            <person name="Bielke C."/>
            <person name="Rudd S."/>
            <person name="Frishman D."/>
            <person name="Krystofova S."/>
            <person name="Rasmussen C."/>
            <person name="Metzenberg R.L."/>
            <person name="Perkins D.D."/>
            <person name="Kroken S."/>
            <person name="Cogoni C."/>
            <person name="Macino G."/>
            <person name="Catcheside D."/>
            <person name="Li W."/>
            <person name="Pratt R.J."/>
            <person name="Osmani S.A."/>
            <person name="DeSouza C.P."/>
            <person name="Glass L."/>
            <person name="Orbach M.J."/>
            <person name="Berglund J.A."/>
            <person name="Voelker R."/>
            <person name="Yarden O."/>
            <person name="Plamann M."/>
            <person name="Seiler S."/>
            <person name="Dunlap J."/>
            <person name="Radford A."/>
            <person name="Aramayo R."/>
            <person name="Natvig D.O."/>
            <person name="Alex L.A."/>
            <person name="Mannhaupt G."/>
            <person name="Ebbole D.J."/>
            <person name="Freitag M."/>
            <person name="Paulsen I."/>
            <person name="Sachs M.S."/>
            <person name="Lander E.S."/>
            <person name="Nusbaum C."/>
            <person name="Birren B."/>
        </authorList>
    </citation>
    <scope>NUCLEOTIDE SEQUENCE [LARGE SCALE GENOMIC DNA]</scope>
    <source>
        <strain evidence="3">ATCC 24698 / 74-OR23-1A / CBS 708.71 / DSM 1257 / FGSC 987</strain>
    </source>
</reference>
<keyword evidence="3" id="KW-1185">Reference proteome</keyword>
<evidence type="ECO:0000313" key="2">
    <source>
        <dbReference type="EMBL" id="ESA43607.1"/>
    </source>
</evidence>